<dbReference type="GO" id="GO:0019354">
    <property type="term" value="P:siroheme biosynthetic process"/>
    <property type="evidence" value="ECO:0007669"/>
    <property type="project" value="UniProtKB-UniPathway"/>
</dbReference>
<evidence type="ECO:0000256" key="3">
    <source>
        <dbReference type="ARBA" id="ARBA00023002"/>
    </source>
</evidence>
<dbReference type="PANTHER" id="PTHR35330:SF1">
    <property type="entry name" value="SIROHEME BIOSYNTHESIS PROTEIN MET8"/>
    <property type="match status" value="1"/>
</dbReference>
<dbReference type="UniPathway" id="UPA00262">
    <property type="reaction ID" value="UER00222"/>
</dbReference>
<organism evidence="7">
    <name type="scientific">uncultured marine thaumarchaeote KM3_74_G04</name>
    <dbReference type="NCBI Taxonomy" id="1456274"/>
    <lineage>
        <taxon>Archaea</taxon>
        <taxon>Nitrososphaerota</taxon>
        <taxon>environmental samples</taxon>
    </lineage>
</organism>
<proteinExistence type="predicted"/>
<dbReference type="PANTHER" id="PTHR35330">
    <property type="entry name" value="SIROHEME BIOSYNTHESIS PROTEIN MET8"/>
    <property type="match status" value="1"/>
</dbReference>
<keyword evidence="5" id="KW-0627">Porphyrin biosynthesis</keyword>
<dbReference type="Pfam" id="PF13241">
    <property type="entry name" value="NAD_binding_7"/>
    <property type="match status" value="1"/>
</dbReference>
<dbReference type="InterPro" id="IPR028161">
    <property type="entry name" value="Met8-like"/>
</dbReference>
<protein>
    <recommendedName>
        <fullName evidence="2">precorrin-2 dehydrogenase</fullName>
        <ecNumber evidence="2">1.3.1.76</ecNumber>
    </recommendedName>
</protein>
<dbReference type="Gene3D" id="3.40.50.720">
    <property type="entry name" value="NAD(P)-binding Rossmann-like Domain"/>
    <property type="match status" value="1"/>
</dbReference>
<dbReference type="SUPFAM" id="SSF75615">
    <property type="entry name" value="Siroheme synthase middle domains-like"/>
    <property type="match status" value="1"/>
</dbReference>
<dbReference type="EMBL" id="KF901062">
    <property type="protein sequence ID" value="AIF16713.1"/>
    <property type="molecule type" value="Genomic_DNA"/>
</dbReference>
<evidence type="ECO:0000256" key="5">
    <source>
        <dbReference type="ARBA" id="ARBA00023244"/>
    </source>
</evidence>
<evidence type="ECO:0000256" key="1">
    <source>
        <dbReference type="ARBA" id="ARBA00005010"/>
    </source>
</evidence>
<sequence length="217" mass="24567">MIIDLHLNGKTVIVVGAGNEALKRIKLLQNEGCKIIVIGEKPNSEITKLSKTKKIIFKKIKITSSLFLKTYKPFLVIASTTDSSLNQKIIETAKKMKILAYASDSPDSSDISYLSLIDIKKTIKIGISTNGGSPIMAKKIKSNVEKCVQKNISDEDVELIKIQKFARTESKKYILIQAERKKFLYDLMNDRRVKELLKDGKYKAIQTTIKKMVKDWK</sequence>
<dbReference type="InterPro" id="IPR036291">
    <property type="entry name" value="NAD(P)-bd_dom_sf"/>
</dbReference>
<comment type="catalytic activity">
    <reaction evidence="6">
        <text>precorrin-2 + NAD(+) = sirohydrochlorin + NADH + 2 H(+)</text>
        <dbReference type="Rhea" id="RHEA:15613"/>
        <dbReference type="ChEBI" id="CHEBI:15378"/>
        <dbReference type="ChEBI" id="CHEBI:57540"/>
        <dbReference type="ChEBI" id="CHEBI:57945"/>
        <dbReference type="ChEBI" id="CHEBI:58351"/>
        <dbReference type="ChEBI" id="CHEBI:58827"/>
        <dbReference type="EC" id="1.3.1.76"/>
    </reaction>
</comment>
<dbReference type="Gene3D" id="3.30.160.110">
    <property type="entry name" value="Siroheme synthase, domain 2"/>
    <property type="match status" value="1"/>
</dbReference>
<dbReference type="AlphaFoldDB" id="A0A075HS24"/>
<dbReference type="GO" id="GO:0004325">
    <property type="term" value="F:ferrochelatase activity"/>
    <property type="evidence" value="ECO:0007669"/>
    <property type="project" value="InterPro"/>
</dbReference>
<dbReference type="InterPro" id="IPR006367">
    <property type="entry name" value="Sirohaem_synthase_N"/>
</dbReference>
<evidence type="ECO:0000313" key="7">
    <source>
        <dbReference type="EMBL" id="AIF16713.1"/>
    </source>
</evidence>
<dbReference type="EC" id="1.3.1.76" evidence="2"/>
<keyword evidence="4" id="KW-0520">NAD</keyword>
<dbReference type="GO" id="GO:0043115">
    <property type="term" value="F:precorrin-2 dehydrogenase activity"/>
    <property type="evidence" value="ECO:0007669"/>
    <property type="project" value="UniProtKB-EC"/>
</dbReference>
<comment type="pathway">
    <text evidence="1">Porphyrin-containing compound metabolism; siroheme biosynthesis; sirohydrochlorin from precorrin-2: step 1/1.</text>
</comment>
<evidence type="ECO:0000256" key="6">
    <source>
        <dbReference type="ARBA" id="ARBA00047561"/>
    </source>
</evidence>
<accession>A0A075HS24</accession>
<reference evidence="7" key="1">
    <citation type="journal article" date="2014" name="Genome Biol. Evol.">
        <title>Pangenome evidence for extensive interdomain horizontal transfer affecting lineage core and shell genes in uncultured planktonic thaumarchaeota and euryarchaeota.</title>
        <authorList>
            <person name="Deschamps P."/>
            <person name="Zivanovic Y."/>
            <person name="Moreira D."/>
            <person name="Rodriguez-Valera F."/>
            <person name="Lopez-Garcia P."/>
        </authorList>
    </citation>
    <scope>NUCLEOTIDE SEQUENCE</scope>
</reference>
<evidence type="ECO:0000256" key="4">
    <source>
        <dbReference type="ARBA" id="ARBA00023027"/>
    </source>
</evidence>
<evidence type="ECO:0000256" key="2">
    <source>
        <dbReference type="ARBA" id="ARBA00012400"/>
    </source>
</evidence>
<name>A0A075HS24_9ARCH</name>
<dbReference type="NCBIfam" id="TIGR01470">
    <property type="entry name" value="cysG_Nterm"/>
    <property type="match status" value="1"/>
</dbReference>
<keyword evidence="3 7" id="KW-0560">Oxidoreductase</keyword>
<dbReference type="SUPFAM" id="SSF51735">
    <property type="entry name" value="NAD(P)-binding Rossmann-fold domains"/>
    <property type="match status" value="1"/>
</dbReference>
<gene>
    <name evidence="7" type="primary">MET8</name>
</gene>